<name>A0A3P6QYK1_CYLGO</name>
<dbReference type="AlphaFoldDB" id="A0A3P6QYK1"/>
<keyword evidence="3" id="KW-1185">Reference proteome</keyword>
<feature type="transmembrane region" description="Helical" evidence="1">
    <location>
        <begin position="71"/>
        <end position="88"/>
    </location>
</feature>
<gene>
    <name evidence="2" type="ORF">CGOC_LOCUS1145</name>
</gene>
<keyword evidence="1" id="KW-0812">Transmembrane</keyword>
<dbReference type="OrthoDB" id="2985014at2759"/>
<sequence length="113" mass="12994">MYQRLKTDENDWQNLGPPKWHLARRHFVAALALLGFANIYAMRANLSVAIVEMTSGTSKDVNGTHVHVDSIFIKLDGVVAILILANFLEIRLKPEETELLDWRNKRQRARQRA</sequence>
<protein>
    <submittedName>
        <fullName evidence="2">Uncharacterized protein</fullName>
    </submittedName>
</protein>
<dbReference type="Proteomes" id="UP000271889">
    <property type="component" value="Unassembled WGS sequence"/>
</dbReference>
<evidence type="ECO:0000313" key="2">
    <source>
        <dbReference type="EMBL" id="VDK47893.1"/>
    </source>
</evidence>
<organism evidence="2 3">
    <name type="scientific">Cylicostephanus goldi</name>
    <name type="common">Nematode worm</name>
    <dbReference type="NCBI Taxonomy" id="71465"/>
    <lineage>
        <taxon>Eukaryota</taxon>
        <taxon>Metazoa</taxon>
        <taxon>Ecdysozoa</taxon>
        <taxon>Nematoda</taxon>
        <taxon>Chromadorea</taxon>
        <taxon>Rhabditida</taxon>
        <taxon>Rhabditina</taxon>
        <taxon>Rhabditomorpha</taxon>
        <taxon>Strongyloidea</taxon>
        <taxon>Strongylidae</taxon>
        <taxon>Cylicostephanus</taxon>
    </lineage>
</organism>
<keyword evidence="1" id="KW-1133">Transmembrane helix</keyword>
<proteinExistence type="predicted"/>
<feature type="transmembrane region" description="Helical" evidence="1">
    <location>
        <begin position="27"/>
        <end position="51"/>
    </location>
</feature>
<reference evidence="2 3" key="1">
    <citation type="submission" date="2018-11" db="EMBL/GenBank/DDBJ databases">
        <authorList>
            <consortium name="Pathogen Informatics"/>
        </authorList>
    </citation>
    <scope>NUCLEOTIDE SEQUENCE [LARGE SCALE GENOMIC DNA]</scope>
</reference>
<dbReference type="EMBL" id="UYRV01001997">
    <property type="protein sequence ID" value="VDK47893.1"/>
    <property type="molecule type" value="Genomic_DNA"/>
</dbReference>
<evidence type="ECO:0000256" key="1">
    <source>
        <dbReference type="SAM" id="Phobius"/>
    </source>
</evidence>
<keyword evidence="1" id="KW-0472">Membrane</keyword>
<accession>A0A3P6QYK1</accession>
<evidence type="ECO:0000313" key="3">
    <source>
        <dbReference type="Proteomes" id="UP000271889"/>
    </source>
</evidence>